<evidence type="ECO:0000313" key="2">
    <source>
        <dbReference type="Proteomes" id="UP000594430"/>
    </source>
</evidence>
<reference evidence="1 2" key="1">
    <citation type="submission" date="2020-11" db="EMBL/GenBank/DDBJ databases">
        <title>Pseudomonas fulva producing VIM-24.</title>
        <authorList>
            <person name="Liu S."/>
        </authorList>
    </citation>
    <scope>NUCLEOTIDE SEQUENCE [LARGE SCALE GENOMIC DNA]</scope>
    <source>
        <strain evidence="1 2">ZDHY414</strain>
        <plasmid evidence="1 2">pVIM-24-ZDHY414</plasmid>
    </source>
</reference>
<accession>A0A7S9LD77</accession>
<protein>
    <submittedName>
        <fullName evidence="1">Uncharacterized protein</fullName>
    </submittedName>
</protein>
<dbReference type="Proteomes" id="UP000594430">
    <property type="component" value="Plasmid pVIM-24-ZDHY414"/>
</dbReference>
<dbReference type="RefSeq" id="WP_139813929.1">
    <property type="nucleotide sequence ID" value="NZ_CP064945.1"/>
</dbReference>
<evidence type="ECO:0000313" key="1">
    <source>
        <dbReference type="EMBL" id="QPH52120.1"/>
    </source>
</evidence>
<geneLocation type="plasmid" evidence="1 2">
    <name>pVIM-24-ZDHY414</name>
</geneLocation>
<organism evidence="1 2">
    <name type="scientific">Pseudomonas fulva</name>
    <dbReference type="NCBI Taxonomy" id="47880"/>
    <lineage>
        <taxon>Bacteria</taxon>
        <taxon>Pseudomonadati</taxon>
        <taxon>Pseudomonadota</taxon>
        <taxon>Gammaproteobacteria</taxon>
        <taxon>Pseudomonadales</taxon>
        <taxon>Pseudomonadaceae</taxon>
        <taxon>Pseudomonas</taxon>
    </lineage>
</organism>
<name>A0A7S9LD77_9PSED</name>
<proteinExistence type="predicted"/>
<dbReference type="AlphaFoldDB" id="A0A7S9LD77"/>
<dbReference type="EMBL" id="CP064948">
    <property type="protein sequence ID" value="QPH52120.1"/>
    <property type="molecule type" value="Genomic_DNA"/>
</dbReference>
<sequence length="186" mass="21077">MKRPKKDLRDADMSAYGQFAWQDALSLATWLTKSFDLEAIRESYEATSVQDNHEFEIANAEIIQELLARPEGQRSAYLRRVSKNVSSSTQGMLIVMAIIAQVRVMEVIELRDRFRYSLSPGGGTRITCANIYAFNNAMMDVSFMAWPAAVFEAASAKESERMSQWAIIEPFIDEFSKALERSQKDG</sequence>
<gene>
    <name evidence="1" type="ORF">IZU98_24940</name>
</gene>
<keyword evidence="1" id="KW-0614">Plasmid</keyword>